<dbReference type="InterPro" id="IPR041522">
    <property type="entry name" value="CdaR_GGDEF"/>
</dbReference>
<dbReference type="Proteomes" id="UP001236723">
    <property type="component" value="Unassembled WGS sequence"/>
</dbReference>
<keyword evidence="6" id="KW-1185">Reference proteome</keyword>
<dbReference type="Gene3D" id="1.10.10.2840">
    <property type="entry name" value="PucR C-terminal helix-turn-helix domain"/>
    <property type="match status" value="1"/>
</dbReference>
<evidence type="ECO:0000259" key="2">
    <source>
        <dbReference type="Pfam" id="PF07905"/>
    </source>
</evidence>
<dbReference type="EMBL" id="JAUSUP010000001">
    <property type="protein sequence ID" value="MDQ0350390.1"/>
    <property type="molecule type" value="Genomic_DNA"/>
</dbReference>
<evidence type="ECO:0000256" key="1">
    <source>
        <dbReference type="ARBA" id="ARBA00006754"/>
    </source>
</evidence>
<comment type="caution">
    <text evidence="5">The sequence shown here is derived from an EMBL/GenBank/DDBJ whole genome shotgun (WGS) entry which is preliminary data.</text>
</comment>
<dbReference type="InterPro" id="IPR051448">
    <property type="entry name" value="CdaR-like_regulators"/>
</dbReference>
<sequence length="569" mass="65430">MSKEKKGDHMGVRVSDVLDLDVMKEAVVHTGHKDLAHKLIEWISVIEVPVENFVRKHEFVLTTGMGCEEDPALFRSFVEDVIQSGATALTVATGRYVSNIPKDVLELATTYNFPLIEVPWKTRFSNVIHDVLQVINEQNEQKRQKAENLRQTLTNSVLNGGSLEELMDLLYDATGIPVAISDDEKIVRANCDFDSTVIEALNEEGDISVEKLEKPDVPLAEHPLYHHLDQYNVDGKMCYELTIFSNNKKQGYLLFMPKKSDELNWFTMHALEHGLTACALYFLTENAVEMTEIRLKDNFVLQLAKDDTPLDAKMLSKGELLGYDLALPYACLVGDFRVVEEEDPTWNDEQDQPGRSSLHSLNYYVQKEVTHASQQLGRKTMSSFDEGEVIIFLEIEENGYQETVNHFLDMVERRLHDQLAHVYFAWGVGLHNQGLRSFYESYHEARTALDIHTEEHGFGERTFFEETKVNRLLMNVASNESLIKMVQETIEPLIEYDRKRQTDLIHTFMTYQKYKGNVSQTARALNLHRQSLLYRLRNIENLTGLTLVEADDSFLLELSVRLWLLKQFK</sequence>
<proteinExistence type="inferred from homology"/>
<protein>
    <submittedName>
        <fullName evidence="5">Purine catabolism regulator</fullName>
    </submittedName>
</protein>
<comment type="similarity">
    <text evidence="1">Belongs to the CdaR family.</text>
</comment>
<evidence type="ECO:0000313" key="6">
    <source>
        <dbReference type="Proteomes" id="UP001236723"/>
    </source>
</evidence>
<dbReference type="InterPro" id="IPR012914">
    <property type="entry name" value="PucR_dom"/>
</dbReference>
<feature type="domain" description="Purine catabolism PurC-like" evidence="2">
    <location>
        <begin position="16"/>
        <end position="135"/>
    </location>
</feature>
<name>A0ABU0DPV1_9BACI</name>
<evidence type="ECO:0000313" key="5">
    <source>
        <dbReference type="EMBL" id="MDQ0350390.1"/>
    </source>
</evidence>
<dbReference type="InterPro" id="IPR009057">
    <property type="entry name" value="Homeodomain-like_sf"/>
</dbReference>
<dbReference type="InterPro" id="IPR025736">
    <property type="entry name" value="PucR_C-HTH_dom"/>
</dbReference>
<dbReference type="InterPro" id="IPR042070">
    <property type="entry name" value="PucR_C-HTH_sf"/>
</dbReference>
<dbReference type="Pfam" id="PF13556">
    <property type="entry name" value="HTH_30"/>
    <property type="match status" value="1"/>
</dbReference>
<feature type="domain" description="CdaR GGDEF-like" evidence="4">
    <location>
        <begin position="312"/>
        <end position="451"/>
    </location>
</feature>
<organism evidence="5 6">
    <name type="scientific">Alkalibacillus filiformis</name>
    <dbReference type="NCBI Taxonomy" id="200990"/>
    <lineage>
        <taxon>Bacteria</taxon>
        <taxon>Bacillati</taxon>
        <taxon>Bacillota</taxon>
        <taxon>Bacilli</taxon>
        <taxon>Bacillales</taxon>
        <taxon>Bacillaceae</taxon>
        <taxon>Alkalibacillus</taxon>
    </lineage>
</organism>
<dbReference type="SUPFAM" id="SSF46689">
    <property type="entry name" value="Homeodomain-like"/>
    <property type="match status" value="1"/>
</dbReference>
<evidence type="ECO:0000259" key="4">
    <source>
        <dbReference type="Pfam" id="PF17853"/>
    </source>
</evidence>
<accession>A0ABU0DPV1</accession>
<gene>
    <name evidence="5" type="ORF">J2R98_000193</name>
</gene>
<dbReference type="Pfam" id="PF07905">
    <property type="entry name" value="PucR"/>
    <property type="match status" value="1"/>
</dbReference>
<dbReference type="PANTHER" id="PTHR33744">
    <property type="entry name" value="CARBOHYDRATE DIACID REGULATOR"/>
    <property type="match status" value="1"/>
</dbReference>
<feature type="domain" description="PucR C-terminal helix-turn-helix" evidence="3">
    <location>
        <begin position="504"/>
        <end position="561"/>
    </location>
</feature>
<dbReference type="PANTHER" id="PTHR33744:SF1">
    <property type="entry name" value="DNA-BINDING TRANSCRIPTIONAL ACTIVATOR ADER"/>
    <property type="match status" value="1"/>
</dbReference>
<evidence type="ECO:0000259" key="3">
    <source>
        <dbReference type="Pfam" id="PF13556"/>
    </source>
</evidence>
<dbReference type="Pfam" id="PF17853">
    <property type="entry name" value="GGDEF_2"/>
    <property type="match status" value="1"/>
</dbReference>
<reference evidence="5 6" key="1">
    <citation type="submission" date="2023-07" db="EMBL/GenBank/DDBJ databases">
        <title>Genomic Encyclopedia of Type Strains, Phase IV (KMG-IV): sequencing the most valuable type-strain genomes for metagenomic binning, comparative biology and taxonomic classification.</title>
        <authorList>
            <person name="Goeker M."/>
        </authorList>
    </citation>
    <scope>NUCLEOTIDE SEQUENCE [LARGE SCALE GENOMIC DNA]</scope>
    <source>
        <strain evidence="5 6">DSM 15448</strain>
    </source>
</reference>